<sequence>MKANKMTAIEKGGGIVAGACRAVKERGGGAAAKSGNGRGYANTGYRNAVVLVNGCGRLHTGRILRQAYTDMWVWLRGLVSWSCTIREIIDIISKGAWLLAFPRAHLSMKEACLCGMLLRGAGRLESCSSAEICESCRRGYADHWAGESQ</sequence>
<dbReference type="AlphaFoldDB" id="A0AAV7LWQ6"/>
<gene>
    <name evidence="1" type="ORF">NDU88_001120</name>
</gene>
<proteinExistence type="predicted"/>
<evidence type="ECO:0000313" key="2">
    <source>
        <dbReference type="Proteomes" id="UP001066276"/>
    </source>
</evidence>
<dbReference type="EMBL" id="JANPWB010000014">
    <property type="protein sequence ID" value="KAJ1095971.1"/>
    <property type="molecule type" value="Genomic_DNA"/>
</dbReference>
<name>A0AAV7LWQ6_PLEWA</name>
<comment type="caution">
    <text evidence="1">The sequence shown here is derived from an EMBL/GenBank/DDBJ whole genome shotgun (WGS) entry which is preliminary data.</text>
</comment>
<reference evidence="1" key="1">
    <citation type="journal article" date="2022" name="bioRxiv">
        <title>Sequencing and chromosome-scale assembly of the giantPleurodeles waltlgenome.</title>
        <authorList>
            <person name="Brown T."/>
            <person name="Elewa A."/>
            <person name="Iarovenko S."/>
            <person name="Subramanian E."/>
            <person name="Araus A.J."/>
            <person name="Petzold A."/>
            <person name="Susuki M."/>
            <person name="Suzuki K.-i.T."/>
            <person name="Hayashi T."/>
            <person name="Toyoda A."/>
            <person name="Oliveira C."/>
            <person name="Osipova E."/>
            <person name="Leigh N.D."/>
            <person name="Simon A."/>
            <person name="Yun M.H."/>
        </authorList>
    </citation>
    <scope>NUCLEOTIDE SEQUENCE</scope>
    <source>
        <strain evidence="1">20211129_DDA</strain>
        <tissue evidence="1">Liver</tissue>
    </source>
</reference>
<accession>A0AAV7LWQ6</accession>
<protein>
    <submittedName>
        <fullName evidence="1">Uncharacterized protein</fullName>
    </submittedName>
</protein>
<keyword evidence="2" id="KW-1185">Reference proteome</keyword>
<organism evidence="1 2">
    <name type="scientific">Pleurodeles waltl</name>
    <name type="common">Iberian ribbed newt</name>
    <dbReference type="NCBI Taxonomy" id="8319"/>
    <lineage>
        <taxon>Eukaryota</taxon>
        <taxon>Metazoa</taxon>
        <taxon>Chordata</taxon>
        <taxon>Craniata</taxon>
        <taxon>Vertebrata</taxon>
        <taxon>Euteleostomi</taxon>
        <taxon>Amphibia</taxon>
        <taxon>Batrachia</taxon>
        <taxon>Caudata</taxon>
        <taxon>Salamandroidea</taxon>
        <taxon>Salamandridae</taxon>
        <taxon>Pleurodelinae</taxon>
        <taxon>Pleurodeles</taxon>
    </lineage>
</organism>
<dbReference type="Proteomes" id="UP001066276">
    <property type="component" value="Chromosome 10"/>
</dbReference>
<evidence type="ECO:0000313" key="1">
    <source>
        <dbReference type="EMBL" id="KAJ1095971.1"/>
    </source>
</evidence>